<evidence type="ECO:0000313" key="1">
    <source>
        <dbReference type="EMBL" id="GGC25119.1"/>
    </source>
</evidence>
<name>A0ABQ1LI28_9BACT</name>
<dbReference type="Proteomes" id="UP000636010">
    <property type="component" value="Unassembled WGS sequence"/>
</dbReference>
<accession>A0ABQ1LI28</accession>
<sequence length="756" mass="86625">MRYEKVYLNTDKPYYISGDKILFSVYVVSYGDNLPSGKNGILYLNLIDSNNELILDEKVKLTGGTGSGFISIPPQLKSGSYTFLMFTKDMVNFNRSMPSQNIGIININDKYVKKEDSGKLSAEFFPEGGNLVSNHLNQVAVELQNFSDGLRGLVVDEFENTVAIVDDIKDGYGKFKIFPNDSSTYTALFINEKDTMYFDLGKSSSDMLTIKLTDLDKDTISVFLNLGYNFEQDKVGFLLQNKGRVIFSNEQRVTGRKMKFLLPKGDLPNGLNQIVIYDSERKILSERIFYLEDESKMDLDVIMSDNTFNTNEEIEFSLRINNNNNDNSKLFASVSVKNLNYFEENSISRIDYDLNLFSEINFIPLSLDFYTHVKNIDFLDNFLLTKKIETFNVDEFFRGNTKMKFQDADNLNSIIVSGKVYDSRTNELVIDSTIYCTVLGSAQQFYISPINAKGEFKIEIKEFNGTADIILKLANVDEKQTNIMYILDKSIADSTYVVSDTRSYLPPQRYANSLIEFQKENQIIKRVYYPDQVRKNLQSLNSFSNGLFKNYDFSRDMREYVVLKNFEEVVRELIPGAVIKVNKSNKSKRLLIRLLDDKKGLLAPIGDNPLVLIDGLPVYNQEQIFLIEPEDLSFVKLINKKVFINGKFFDGILEIETDNKDYYMRNTTNHSYTNISGFSLKDQIKDVSLLPDRSTSDKLPDFRSILYWNPEVIIEPGKVETLKFSTSDDIGDFLVEVQGMNNLGNPIYFKKIISVK</sequence>
<reference evidence="2" key="1">
    <citation type="journal article" date="2019" name="Int. J. Syst. Evol. Microbiol.">
        <title>The Global Catalogue of Microorganisms (GCM) 10K type strain sequencing project: providing services to taxonomists for standard genome sequencing and annotation.</title>
        <authorList>
            <consortium name="The Broad Institute Genomics Platform"/>
            <consortium name="The Broad Institute Genome Sequencing Center for Infectious Disease"/>
            <person name="Wu L."/>
            <person name="Ma J."/>
        </authorList>
    </citation>
    <scope>NUCLEOTIDE SEQUENCE [LARGE SCALE GENOMIC DNA]</scope>
    <source>
        <strain evidence="2">CGMCC 1.10832</strain>
    </source>
</reference>
<dbReference type="Gene3D" id="2.60.40.1930">
    <property type="match status" value="1"/>
</dbReference>
<proteinExistence type="predicted"/>
<gene>
    <name evidence="1" type="ORF">GCM10011506_08010</name>
</gene>
<dbReference type="EMBL" id="BMEC01000002">
    <property type="protein sequence ID" value="GGC25119.1"/>
    <property type="molecule type" value="Genomic_DNA"/>
</dbReference>
<protein>
    <recommendedName>
        <fullName evidence="3">Macroglobulin domain-containing protein</fullName>
    </recommendedName>
</protein>
<evidence type="ECO:0000313" key="2">
    <source>
        <dbReference type="Proteomes" id="UP000636010"/>
    </source>
</evidence>
<evidence type="ECO:0008006" key="3">
    <source>
        <dbReference type="Google" id="ProtNLM"/>
    </source>
</evidence>
<organism evidence="1 2">
    <name type="scientific">Marivirga lumbricoides</name>
    <dbReference type="NCBI Taxonomy" id="1046115"/>
    <lineage>
        <taxon>Bacteria</taxon>
        <taxon>Pseudomonadati</taxon>
        <taxon>Bacteroidota</taxon>
        <taxon>Cytophagia</taxon>
        <taxon>Cytophagales</taxon>
        <taxon>Marivirgaceae</taxon>
        <taxon>Marivirga</taxon>
    </lineage>
</organism>
<comment type="caution">
    <text evidence="1">The sequence shown here is derived from an EMBL/GenBank/DDBJ whole genome shotgun (WGS) entry which is preliminary data.</text>
</comment>
<keyword evidence="2" id="KW-1185">Reference proteome</keyword>